<proteinExistence type="predicted"/>
<sequence>MQFANYSPAALKQAPNIQMIGDYKVEFVAYESEGNMDKSPVMFLGGAFQSFSSFRNEVEQMLEHCPVILADFPSQGGNDQLAPELDMEDFADLIAGFLTSQGVSKVQLMGVSYGSAMATLFASAYPQMIDRLLISGITCFRRESLITLLEDSLKLLDNGDMDAFATTAVCNLINHNRMEDTQIGATYRRLLFRQIARLNDNERQRYAQNTRRLLRFQGFKSFPTCETLIATGEFDNFTLPQENAAVARQCVNGKFAVIRNADHLAQFEQKSASMEVVCRFMSGQSLEGIQGVDLYDPQAYDFANQRLQARLRPMEQPYSLHDKATGKEHTVRISNINFSGCEIEQINMDMTLNESSDQLWLEIPETGHTYHVRVLDKDKKSLRCLLMQREMKGAEALLNYLQDHLLMVREDQPTVEEVAGQLA</sequence>
<dbReference type="Pfam" id="PF00561">
    <property type="entry name" value="Abhydrolase_1"/>
    <property type="match status" value="1"/>
</dbReference>
<dbReference type="EMBL" id="FTOH01000014">
    <property type="protein sequence ID" value="SIT18141.1"/>
    <property type="molecule type" value="Genomic_DNA"/>
</dbReference>
<gene>
    <name evidence="2" type="ORF">SAMN05421686_11422</name>
</gene>
<evidence type="ECO:0000259" key="1">
    <source>
        <dbReference type="Pfam" id="PF00561"/>
    </source>
</evidence>
<feature type="domain" description="AB hydrolase-1" evidence="1">
    <location>
        <begin position="40"/>
        <end position="268"/>
    </location>
</feature>
<organism evidence="2 3">
    <name type="scientific">Thalassolituus maritimus</name>
    <dbReference type="NCBI Taxonomy" id="484498"/>
    <lineage>
        <taxon>Bacteria</taxon>
        <taxon>Pseudomonadati</taxon>
        <taxon>Pseudomonadota</taxon>
        <taxon>Gammaproteobacteria</taxon>
        <taxon>Oceanospirillales</taxon>
        <taxon>Oceanospirillaceae</taxon>
        <taxon>Thalassolituus</taxon>
    </lineage>
</organism>
<keyword evidence="3" id="KW-1185">Reference proteome</keyword>
<accession>A0A1N7Q5N1</accession>
<dbReference type="InterPro" id="IPR000073">
    <property type="entry name" value="AB_hydrolase_1"/>
</dbReference>
<dbReference type="InterPro" id="IPR029058">
    <property type="entry name" value="AB_hydrolase_fold"/>
</dbReference>
<dbReference type="InterPro" id="IPR050266">
    <property type="entry name" value="AB_hydrolase_sf"/>
</dbReference>
<dbReference type="SUPFAM" id="SSF53474">
    <property type="entry name" value="alpha/beta-Hydrolases"/>
    <property type="match status" value="1"/>
</dbReference>
<dbReference type="Proteomes" id="UP000185639">
    <property type="component" value="Unassembled WGS sequence"/>
</dbReference>
<dbReference type="Gene3D" id="3.40.50.1820">
    <property type="entry name" value="alpha/beta hydrolase"/>
    <property type="match status" value="1"/>
</dbReference>
<dbReference type="OrthoDB" id="6707619at2"/>
<reference evidence="3" key="1">
    <citation type="submission" date="2017-01" db="EMBL/GenBank/DDBJ databases">
        <authorList>
            <person name="Varghese N."/>
            <person name="Submissions S."/>
        </authorList>
    </citation>
    <scope>NUCLEOTIDE SEQUENCE [LARGE SCALE GENOMIC DNA]</scope>
    <source>
        <strain evidence="3">DSM 24913</strain>
    </source>
</reference>
<evidence type="ECO:0000313" key="3">
    <source>
        <dbReference type="Proteomes" id="UP000185639"/>
    </source>
</evidence>
<dbReference type="PANTHER" id="PTHR43798">
    <property type="entry name" value="MONOACYLGLYCEROL LIPASE"/>
    <property type="match status" value="1"/>
</dbReference>
<dbReference type="AlphaFoldDB" id="A0A1N7Q5N1"/>
<dbReference type="STRING" id="484498.SAMN05421686_11422"/>
<protein>
    <submittedName>
        <fullName evidence="2">Pimeloyl-ACP methyl ester carboxylesterase</fullName>
    </submittedName>
</protein>
<name>A0A1N7Q5N1_9GAMM</name>
<dbReference type="RefSeq" id="WP_076517950.1">
    <property type="nucleotide sequence ID" value="NZ_FTOH01000014.1"/>
</dbReference>
<dbReference type="PANTHER" id="PTHR43798:SF33">
    <property type="entry name" value="HYDROLASE, PUTATIVE (AFU_ORTHOLOGUE AFUA_2G14860)-RELATED"/>
    <property type="match status" value="1"/>
</dbReference>
<evidence type="ECO:0000313" key="2">
    <source>
        <dbReference type="EMBL" id="SIT18141.1"/>
    </source>
</evidence>
<dbReference type="GO" id="GO:0016020">
    <property type="term" value="C:membrane"/>
    <property type="evidence" value="ECO:0007669"/>
    <property type="project" value="TreeGrafter"/>
</dbReference>